<dbReference type="HOGENOM" id="CLU_785871_0_0_1"/>
<name>N6TBW2_DENPD</name>
<organism evidence="1">
    <name type="scientific">Dendroctonus ponderosae</name>
    <name type="common">Mountain pine beetle</name>
    <dbReference type="NCBI Taxonomy" id="77166"/>
    <lineage>
        <taxon>Eukaryota</taxon>
        <taxon>Metazoa</taxon>
        <taxon>Ecdysozoa</taxon>
        <taxon>Arthropoda</taxon>
        <taxon>Hexapoda</taxon>
        <taxon>Insecta</taxon>
        <taxon>Pterygota</taxon>
        <taxon>Neoptera</taxon>
        <taxon>Endopterygota</taxon>
        <taxon>Coleoptera</taxon>
        <taxon>Polyphaga</taxon>
        <taxon>Cucujiformia</taxon>
        <taxon>Curculionidae</taxon>
        <taxon>Scolytinae</taxon>
        <taxon>Dendroctonus</taxon>
    </lineage>
</organism>
<dbReference type="EMBL" id="KB740937">
    <property type="protein sequence ID" value="ENN77789.1"/>
    <property type="molecule type" value="Genomic_DNA"/>
</dbReference>
<accession>N6TBW2</accession>
<protein>
    <submittedName>
        <fullName evidence="1">Uncharacterized protein</fullName>
    </submittedName>
</protein>
<dbReference type="OrthoDB" id="7883086at2759"/>
<gene>
    <name evidence="1" type="ORF">YQE_05760</name>
</gene>
<evidence type="ECO:0000313" key="1">
    <source>
        <dbReference type="EMBL" id="ENN77789.1"/>
    </source>
</evidence>
<reference evidence="1" key="1">
    <citation type="journal article" date="2013" name="Genome Biol.">
        <title>Draft genome of the mountain pine beetle, Dendroctonus ponderosae Hopkins, a major forest pest.</title>
        <authorList>
            <person name="Keeling C.I."/>
            <person name="Yuen M.M."/>
            <person name="Liao N.Y."/>
            <person name="Docking T.R."/>
            <person name="Chan S.K."/>
            <person name="Taylor G.A."/>
            <person name="Palmquist D.L."/>
            <person name="Jackman S.D."/>
            <person name="Nguyen A."/>
            <person name="Li M."/>
            <person name="Henderson H."/>
            <person name="Janes J.K."/>
            <person name="Zhao Y."/>
            <person name="Pandoh P."/>
            <person name="Moore R."/>
            <person name="Sperling F.A."/>
            <person name="Huber D.P."/>
            <person name="Birol I."/>
            <person name="Jones S.J."/>
            <person name="Bohlmann J."/>
        </authorList>
    </citation>
    <scope>NUCLEOTIDE SEQUENCE</scope>
</reference>
<dbReference type="Pfam" id="PF14924">
    <property type="entry name" value="MAP10_N"/>
    <property type="match status" value="1"/>
</dbReference>
<dbReference type="AlphaFoldDB" id="N6TBW2"/>
<sequence>MPSEQIYLLEIIVKKIELQSDQVISDTKSLSVGFKFAQIINFEVDTMYFSQPELEEPNGRTVMKNYGKTYLFVSKPSDLRQLLVSDPYQITLHADERWQPLVAPLYSAITDTKSSPGSQVNMKENVSLTQLFERDFALQKDSNFRTPDPVTFEDGIRLDFQDDFDKVSICFRPSENKFFDLLDLISADVKTKDTHTEVTFQRKKVDRVNSFLKSVGGDLKLSPNIVIEEDENVLEMTADKIAKKLCGNKDCPAVKKFKEYGIGPLATGKSLGTVYGDVEPPVTYGISHTYGTMREYGPYGVFSRPKQEELPFIAQNDLDFTVKPCKIRKEQPTCERKTKVQNINYQNNYDNTI</sequence>
<proteinExistence type="predicted"/>
<feature type="non-terminal residue" evidence="1">
    <location>
        <position position="1"/>
    </location>
</feature>